<dbReference type="InterPro" id="IPR024344">
    <property type="entry name" value="MDMPI_metal-binding"/>
</dbReference>
<dbReference type="Pfam" id="PF11716">
    <property type="entry name" value="MDMPI_N"/>
    <property type="match status" value="1"/>
</dbReference>
<name>A0A2P2CBA8_9ZZZZ</name>
<feature type="domain" description="Mycothiol-dependent maleylpyruvate isomerase metal-binding" evidence="1">
    <location>
        <begin position="9"/>
        <end position="58"/>
    </location>
</feature>
<dbReference type="SUPFAM" id="SSF109854">
    <property type="entry name" value="DinB/YfiT-like putative metalloenzymes"/>
    <property type="match status" value="1"/>
</dbReference>
<organism evidence="2">
    <name type="scientific">metagenome</name>
    <dbReference type="NCBI Taxonomy" id="256318"/>
    <lineage>
        <taxon>unclassified sequences</taxon>
        <taxon>metagenomes</taxon>
    </lineage>
</organism>
<proteinExistence type="predicted"/>
<dbReference type="Gene3D" id="1.20.120.450">
    <property type="entry name" value="dinb family like domain"/>
    <property type="match status" value="1"/>
</dbReference>
<gene>
    <name evidence="2" type="ORF">NOCA1170150</name>
</gene>
<accession>A0A2P2CBA8</accession>
<dbReference type="GO" id="GO:0046872">
    <property type="term" value="F:metal ion binding"/>
    <property type="evidence" value="ECO:0007669"/>
    <property type="project" value="InterPro"/>
</dbReference>
<dbReference type="InterPro" id="IPR034660">
    <property type="entry name" value="DinB/YfiT-like"/>
</dbReference>
<reference evidence="2" key="1">
    <citation type="submission" date="2015-08" db="EMBL/GenBank/DDBJ databases">
        <authorList>
            <person name="Babu N.S."/>
            <person name="Beckwith C.J."/>
            <person name="Beseler K.G."/>
            <person name="Brison A."/>
            <person name="Carone J.V."/>
            <person name="Caskin T.P."/>
            <person name="Diamond M."/>
            <person name="Durham M.E."/>
            <person name="Foxe J.M."/>
            <person name="Go M."/>
            <person name="Henderson B.A."/>
            <person name="Jones I.B."/>
            <person name="McGettigan J.A."/>
            <person name="Micheletti S.J."/>
            <person name="Nasrallah M.E."/>
            <person name="Ortiz D."/>
            <person name="Piller C.R."/>
            <person name="Privatt S.R."/>
            <person name="Schneider S.L."/>
            <person name="Sharp S."/>
            <person name="Smith T.C."/>
            <person name="Stanton J.D."/>
            <person name="Ullery H.E."/>
            <person name="Wilson R.J."/>
            <person name="Serrano M.G."/>
            <person name="Buck G."/>
            <person name="Lee V."/>
            <person name="Wang Y."/>
            <person name="Carvalho R."/>
            <person name="Voegtly L."/>
            <person name="Shi R."/>
            <person name="Duckworth R."/>
            <person name="Johnson A."/>
            <person name="Loviza R."/>
            <person name="Walstead R."/>
            <person name="Shah Z."/>
            <person name="Kiflezghi M."/>
            <person name="Wade K."/>
            <person name="Ball S.L."/>
            <person name="Bradley K.W."/>
            <person name="Asai D.J."/>
            <person name="Bowman C.A."/>
            <person name="Russell D.A."/>
            <person name="Pope W.H."/>
            <person name="Jacobs-Sera D."/>
            <person name="Hendrix R.W."/>
            <person name="Hatfull G.F."/>
        </authorList>
    </citation>
    <scope>NUCLEOTIDE SEQUENCE</scope>
</reference>
<sequence length="63" mass="6876">MTDLPDLMRSERDALITTLEGLSDEQWQSPSLCAEWRVVDVAAHLAWATVLGAAAAPELLARL</sequence>
<protein>
    <recommendedName>
        <fullName evidence="1">Mycothiol-dependent maleylpyruvate isomerase metal-binding domain-containing protein</fullName>
    </recommendedName>
</protein>
<dbReference type="EMBL" id="CZKB01000009">
    <property type="protein sequence ID" value="CUR59275.1"/>
    <property type="molecule type" value="Genomic_DNA"/>
</dbReference>
<dbReference type="AlphaFoldDB" id="A0A2P2CBA8"/>
<evidence type="ECO:0000259" key="1">
    <source>
        <dbReference type="Pfam" id="PF11716"/>
    </source>
</evidence>
<evidence type="ECO:0000313" key="2">
    <source>
        <dbReference type="EMBL" id="CUR59275.1"/>
    </source>
</evidence>